<reference evidence="10" key="1">
    <citation type="submission" date="2018-02" db="EMBL/GenBank/DDBJ databases">
        <authorList>
            <person name="Seth-Smith MB H."/>
            <person name="Seth-Smith H."/>
        </authorList>
    </citation>
    <scope>NUCLEOTIDE SEQUENCE [LARGE SCALE GENOMIC DNA]</scope>
</reference>
<dbReference type="EC" id="1.14.-.-" evidence="9"/>
<dbReference type="Pfam" id="PF00067">
    <property type="entry name" value="p450"/>
    <property type="match status" value="1"/>
</dbReference>
<dbReference type="FunFam" id="1.10.630.10:FF:000018">
    <property type="entry name" value="Cytochrome P450 monooxygenase"/>
    <property type="match status" value="1"/>
</dbReference>
<keyword evidence="7 8" id="KW-0503">Monooxygenase</keyword>
<keyword evidence="10" id="KW-1185">Reference proteome</keyword>
<name>A0A447G8A3_9MYCO</name>
<dbReference type="KEGG" id="mbai:MB901379_00091"/>
<dbReference type="PANTHER" id="PTHR46696">
    <property type="entry name" value="P450, PUTATIVE (EUROFUNG)-RELATED"/>
    <property type="match status" value="1"/>
</dbReference>
<dbReference type="InterPro" id="IPR002397">
    <property type="entry name" value="Cyt_P450_B"/>
</dbReference>
<dbReference type="InterPro" id="IPR017972">
    <property type="entry name" value="Cyt_P450_CS"/>
</dbReference>
<dbReference type="Gene3D" id="1.10.630.10">
    <property type="entry name" value="Cytochrome P450"/>
    <property type="match status" value="1"/>
</dbReference>
<dbReference type="PRINTS" id="PR00359">
    <property type="entry name" value="BP450"/>
</dbReference>
<evidence type="ECO:0000313" key="9">
    <source>
        <dbReference type="EMBL" id="VDM86572.1"/>
    </source>
</evidence>
<evidence type="ECO:0000256" key="6">
    <source>
        <dbReference type="ARBA" id="ARBA00023004"/>
    </source>
</evidence>
<dbReference type="InterPro" id="IPR001128">
    <property type="entry name" value="Cyt_P450"/>
</dbReference>
<dbReference type="AlphaFoldDB" id="A0A447G8A3"/>
<gene>
    <name evidence="9" type="ORF">MB901379_00091</name>
</gene>
<dbReference type="RefSeq" id="WP_158014812.1">
    <property type="nucleotide sequence ID" value="NZ_CBCSKE010000019.1"/>
</dbReference>
<comment type="similarity">
    <text evidence="2 8">Belongs to the cytochrome P450 family.</text>
</comment>
<dbReference type="GO" id="GO:0020037">
    <property type="term" value="F:heme binding"/>
    <property type="evidence" value="ECO:0007669"/>
    <property type="project" value="InterPro"/>
</dbReference>
<evidence type="ECO:0000313" key="10">
    <source>
        <dbReference type="Proteomes" id="UP000269998"/>
    </source>
</evidence>
<evidence type="ECO:0000256" key="2">
    <source>
        <dbReference type="ARBA" id="ARBA00010617"/>
    </source>
</evidence>
<keyword evidence="6 8" id="KW-0408">Iron</keyword>
<dbReference type="PROSITE" id="PS00086">
    <property type="entry name" value="CYTOCHROME_P450"/>
    <property type="match status" value="1"/>
</dbReference>
<dbReference type="GO" id="GO:0004497">
    <property type="term" value="F:monooxygenase activity"/>
    <property type="evidence" value="ECO:0007669"/>
    <property type="project" value="UniProtKB-KW"/>
</dbReference>
<sequence>MTTPADEVPRFPFARPVPTEPSPVLGELRRSCPVAQIELPSGHPAWLVTRYEHVKQLLADSRFSCAAAARPEAPHFVPFVQLCRSLLSIDPPEHTVARKLLGRGLNAGFIERLRPALQRIVDDCLEQMAASRPPIDFMQAVNVPFAVAVMAELLGVTTDVVAELRSHLDAAISIDEITDDEIERRWSELSNMVGALLERKLAEPADDLLSTIASAHRSDPSMTDPEVVGMILSLVTPGVVTPIVQITNGLATLLRHRDQYEALVRDPDLVPMAVEEILRFNAPVEVDHLRVTTADVQLDGTLIPAGSSVFPSITSADRDERQFEAPADFDIRRHPNPHIAFGHGPHACPASALARLFLTIFFGTLVRRFPGLELATSFDDLTRRAKGLHSVDLRELMITWPAEGAATTATLSSTHDLAV</sequence>
<evidence type="ECO:0000256" key="1">
    <source>
        <dbReference type="ARBA" id="ARBA00001971"/>
    </source>
</evidence>
<dbReference type="EMBL" id="LR130759">
    <property type="protein sequence ID" value="VDM86572.1"/>
    <property type="molecule type" value="Genomic_DNA"/>
</dbReference>
<proteinExistence type="inferred from homology"/>
<protein>
    <submittedName>
        <fullName evidence="9">Cytochrome P450 107B1</fullName>
        <ecNumber evidence="9">1.14.-.-</ecNumber>
    </submittedName>
</protein>
<dbReference type="InterPro" id="IPR036396">
    <property type="entry name" value="Cyt_P450_sf"/>
</dbReference>
<dbReference type="Proteomes" id="UP000269998">
    <property type="component" value="Chromosome"/>
</dbReference>
<keyword evidence="5 8" id="KW-0560">Oxidoreductase</keyword>
<evidence type="ECO:0000256" key="4">
    <source>
        <dbReference type="ARBA" id="ARBA00022723"/>
    </source>
</evidence>
<dbReference type="GO" id="GO:0016705">
    <property type="term" value="F:oxidoreductase activity, acting on paired donors, with incorporation or reduction of molecular oxygen"/>
    <property type="evidence" value="ECO:0007669"/>
    <property type="project" value="InterPro"/>
</dbReference>
<accession>A0A447G8A3</accession>
<dbReference type="OrthoDB" id="3664945at2"/>
<dbReference type="GO" id="GO:0005506">
    <property type="term" value="F:iron ion binding"/>
    <property type="evidence" value="ECO:0007669"/>
    <property type="project" value="InterPro"/>
</dbReference>
<dbReference type="SUPFAM" id="SSF48264">
    <property type="entry name" value="Cytochrome P450"/>
    <property type="match status" value="1"/>
</dbReference>
<comment type="cofactor">
    <cofactor evidence="1">
        <name>heme</name>
        <dbReference type="ChEBI" id="CHEBI:30413"/>
    </cofactor>
</comment>
<organism evidence="9 10">
    <name type="scientific">Mycobacterium basiliense</name>
    <dbReference type="NCBI Taxonomy" id="2094119"/>
    <lineage>
        <taxon>Bacteria</taxon>
        <taxon>Bacillati</taxon>
        <taxon>Actinomycetota</taxon>
        <taxon>Actinomycetes</taxon>
        <taxon>Mycobacteriales</taxon>
        <taxon>Mycobacteriaceae</taxon>
        <taxon>Mycobacterium</taxon>
    </lineage>
</organism>
<dbReference type="PANTHER" id="PTHR46696:SF5">
    <property type="entry name" value="CYTOCHROME P450 BJ-1"/>
    <property type="match status" value="1"/>
</dbReference>
<keyword evidence="3 8" id="KW-0349">Heme</keyword>
<evidence type="ECO:0000256" key="7">
    <source>
        <dbReference type="ARBA" id="ARBA00023033"/>
    </source>
</evidence>
<evidence type="ECO:0000256" key="3">
    <source>
        <dbReference type="ARBA" id="ARBA00022617"/>
    </source>
</evidence>
<evidence type="ECO:0000256" key="5">
    <source>
        <dbReference type="ARBA" id="ARBA00023002"/>
    </source>
</evidence>
<keyword evidence="4 8" id="KW-0479">Metal-binding</keyword>
<evidence type="ECO:0000256" key="8">
    <source>
        <dbReference type="RuleBase" id="RU000461"/>
    </source>
</evidence>